<keyword evidence="30" id="KW-0131">Cell cycle</keyword>
<keyword evidence="21" id="KW-0805">Transcription regulation</keyword>
<feature type="region of interest" description="Disordered" evidence="34">
    <location>
        <begin position="650"/>
        <end position="680"/>
    </location>
</feature>
<dbReference type="GO" id="GO:0000724">
    <property type="term" value="P:double-strand break repair via homologous recombination"/>
    <property type="evidence" value="ECO:0007669"/>
    <property type="project" value="TreeGrafter"/>
</dbReference>
<dbReference type="FunFam" id="3.40.50.10190:FF:000006">
    <property type="entry name" value="Breast cancer type 1 susceptibility protein homolog"/>
    <property type="match status" value="1"/>
</dbReference>
<keyword evidence="23" id="KW-0238">DNA-binding</keyword>
<keyword evidence="19" id="KW-0832">Ubl conjugation</keyword>
<evidence type="ECO:0000256" key="33">
    <source>
        <dbReference type="SAM" id="Coils"/>
    </source>
</evidence>
<dbReference type="InterPro" id="IPR001841">
    <property type="entry name" value="Znf_RING"/>
</dbReference>
<keyword evidence="25" id="KW-0275">Fatty acid biosynthesis</keyword>
<dbReference type="Proteomes" id="UP000550309">
    <property type="component" value="Unassembled WGS sequence"/>
</dbReference>
<keyword evidence="10" id="KW-0597">Phosphoprotein</keyword>
<evidence type="ECO:0000313" key="37">
    <source>
        <dbReference type="EMBL" id="NWU84838.1"/>
    </source>
</evidence>
<evidence type="ECO:0000256" key="31">
    <source>
        <dbReference type="ARBA" id="ARBA00031556"/>
    </source>
</evidence>
<keyword evidence="8" id="KW-1017">Isopeptide bond</keyword>
<keyword evidence="16" id="KW-0833">Ubl conjugation pathway</keyword>
<evidence type="ECO:0000256" key="16">
    <source>
        <dbReference type="ARBA" id="ARBA00022786"/>
    </source>
</evidence>
<evidence type="ECO:0000256" key="2">
    <source>
        <dbReference type="ARBA" id="ARBA00004123"/>
    </source>
</evidence>
<evidence type="ECO:0000256" key="19">
    <source>
        <dbReference type="ARBA" id="ARBA00022843"/>
    </source>
</evidence>
<keyword evidence="15 32" id="KW-0863">Zinc-finger</keyword>
<keyword evidence="9" id="KW-0444">Lipid biosynthesis</keyword>
<evidence type="ECO:0000256" key="1">
    <source>
        <dbReference type="ARBA" id="ARBA00000900"/>
    </source>
</evidence>
<keyword evidence="24" id="KW-0010">Activator</keyword>
<comment type="caution">
    <text evidence="37">The sequence shown here is derived from an EMBL/GenBank/DDBJ whole genome shotgun (WGS) entry which is preliminary data.</text>
</comment>
<dbReference type="InterPro" id="IPR031099">
    <property type="entry name" value="BRCA1-associated"/>
</dbReference>
<keyword evidence="17" id="KW-0276">Fatty acid metabolism</keyword>
<dbReference type="GO" id="GO:0006633">
    <property type="term" value="P:fatty acid biosynthetic process"/>
    <property type="evidence" value="ECO:0007669"/>
    <property type="project" value="UniProtKB-KW"/>
</dbReference>
<feature type="region of interest" description="Disordered" evidence="34">
    <location>
        <begin position="209"/>
        <end position="234"/>
    </location>
</feature>
<feature type="region of interest" description="Disordered" evidence="34">
    <location>
        <begin position="697"/>
        <end position="719"/>
    </location>
</feature>
<dbReference type="OrthoDB" id="6105938at2759"/>
<dbReference type="PROSITE" id="PS50172">
    <property type="entry name" value="BRCT"/>
    <property type="match status" value="2"/>
</dbReference>
<evidence type="ECO:0000256" key="11">
    <source>
        <dbReference type="ARBA" id="ARBA00022679"/>
    </source>
</evidence>
<feature type="region of interest" description="Disordered" evidence="34">
    <location>
        <begin position="916"/>
        <end position="937"/>
    </location>
</feature>
<keyword evidence="22" id="KW-0443">Lipid metabolism</keyword>
<dbReference type="Pfam" id="PF00097">
    <property type="entry name" value="zf-C3HC4"/>
    <property type="match status" value="1"/>
</dbReference>
<evidence type="ECO:0000256" key="7">
    <source>
        <dbReference type="ARBA" id="ARBA00022490"/>
    </source>
</evidence>
<dbReference type="GO" id="GO:0043009">
    <property type="term" value="P:chordate embryonic development"/>
    <property type="evidence" value="ECO:0007669"/>
    <property type="project" value="TreeGrafter"/>
</dbReference>
<feature type="region of interest" description="Disordered" evidence="34">
    <location>
        <begin position="969"/>
        <end position="1066"/>
    </location>
</feature>
<feature type="region of interest" description="Disordered" evidence="34">
    <location>
        <begin position="569"/>
        <end position="600"/>
    </location>
</feature>
<feature type="domain" description="RING-type" evidence="35">
    <location>
        <begin position="24"/>
        <end position="66"/>
    </location>
</feature>
<evidence type="ECO:0000256" key="26">
    <source>
        <dbReference type="ARBA" id="ARBA00023163"/>
    </source>
</evidence>
<dbReference type="InterPro" id="IPR018957">
    <property type="entry name" value="Znf_C3HC4_RING-type"/>
</dbReference>
<dbReference type="Pfam" id="PF12820">
    <property type="entry name" value="BRCT_assoc"/>
    <property type="match status" value="1"/>
</dbReference>
<feature type="region of interest" description="Disordered" evidence="34">
    <location>
        <begin position="1237"/>
        <end position="1258"/>
    </location>
</feature>
<evidence type="ECO:0000256" key="21">
    <source>
        <dbReference type="ARBA" id="ARBA00023015"/>
    </source>
</evidence>
<dbReference type="PROSITE" id="PS50089">
    <property type="entry name" value="ZF_RING_2"/>
    <property type="match status" value="1"/>
</dbReference>
<keyword evidence="11" id="KW-0808">Transferase</keyword>
<evidence type="ECO:0000256" key="9">
    <source>
        <dbReference type="ARBA" id="ARBA00022516"/>
    </source>
</evidence>
<proteinExistence type="predicted"/>
<keyword evidence="6" id="KW-0158">Chromosome</keyword>
<dbReference type="CDD" id="cd17735">
    <property type="entry name" value="BRCT_BRCA1_rpt1"/>
    <property type="match status" value="1"/>
</dbReference>
<feature type="compositionally biased region" description="Basic and acidic residues" evidence="34">
    <location>
        <begin position="1440"/>
        <end position="1453"/>
    </location>
</feature>
<feature type="compositionally biased region" description="Polar residues" evidence="34">
    <location>
        <begin position="301"/>
        <end position="315"/>
    </location>
</feature>
<evidence type="ECO:0000313" key="38">
    <source>
        <dbReference type="Proteomes" id="UP000550309"/>
    </source>
</evidence>
<keyword evidence="26" id="KW-0804">Transcription</keyword>
<dbReference type="GO" id="GO:0005737">
    <property type="term" value="C:cytoplasm"/>
    <property type="evidence" value="ECO:0007669"/>
    <property type="project" value="UniProtKB-SubCell"/>
</dbReference>
<feature type="non-terminal residue" evidence="37">
    <location>
        <position position="1"/>
    </location>
</feature>
<keyword evidence="38" id="KW-1185">Reference proteome</keyword>
<evidence type="ECO:0000256" key="25">
    <source>
        <dbReference type="ARBA" id="ARBA00023160"/>
    </source>
</evidence>
<keyword evidence="27" id="KW-0233">DNA recombination</keyword>
<evidence type="ECO:0000256" key="18">
    <source>
        <dbReference type="ARBA" id="ARBA00022833"/>
    </source>
</evidence>
<feature type="compositionally biased region" description="Polar residues" evidence="34">
    <location>
        <begin position="1466"/>
        <end position="1479"/>
    </location>
</feature>
<evidence type="ECO:0000256" key="10">
    <source>
        <dbReference type="ARBA" id="ARBA00022553"/>
    </source>
</evidence>
<protein>
    <recommendedName>
        <fullName evidence="5">RING-type E3 ubiquitin transferase</fullName>
        <ecNumber evidence="5">2.3.2.27</ecNumber>
    </recommendedName>
    <alternativeName>
        <fullName evidence="31">RING-type E3 ubiquitin transferase BRCA1</fullName>
    </alternativeName>
</protein>
<feature type="compositionally biased region" description="Polar residues" evidence="34">
    <location>
        <begin position="981"/>
        <end position="994"/>
    </location>
</feature>
<evidence type="ECO:0000256" key="24">
    <source>
        <dbReference type="ARBA" id="ARBA00023159"/>
    </source>
</evidence>
<dbReference type="PROSITE" id="PS00518">
    <property type="entry name" value="ZF_RING_1"/>
    <property type="match status" value="1"/>
</dbReference>
<evidence type="ECO:0000256" key="17">
    <source>
        <dbReference type="ARBA" id="ARBA00022832"/>
    </source>
</evidence>
<keyword evidence="13" id="KW-0677">Repeat</keyword>
<evidence type="ECO:0000256" key="5">
    <source>
        <dbReference type="ARBA" id="ARBA00012483"/>
    </source>
</evidence>
<dbReference type="SMART" id="SM00292">
    <property type="entry name" value="BRCT"/>
    <property type="match status" value="2"/>
</dbReference>
<feature type="compositionally biased region" description="Polar residues" evidence="34">
    <location>
        <begin position="576"/>
        <end position="586"/>
    </location>
</feature>
<feature type="compositionally biased region" description="Basic and acidic residues" evidence="34">
    <location>
        <begin position="917"/>
        <end position="932"/>
    </location>
</feature>
<keyword evidence="28" id="KW-0234">DNA repair</keyword>
<reference evidence="37 38" key="1">
    <citation type="submission" date="2019-09" db="EMBL/GenBank/DDBJ databases">
        <title>Bird 10,000 Genomes (B10K) Project - Family phase.</title>
        <authorList>
            <person name="Zhang G."/>
        </authorList>
    </citation>
    <scope>NUCLEOTIDE SEQUENCE [LARGE SCALE GENOMIC DNA]</scope>
    <source>
        <strain evidence="37">B10K-DU-028-75</strain>
        <tissue evidence="37">Mixed tissue sample</tissue>
    </source>
</reference>
<feature type="non-terminal residue" evidence="37">
    <location>
        <position position="1746"/>
    </location>
</feature>
<dbReference type="Gene3D" id="3.40.50.10190">
    <property type="entry name" value="BRCT domain"/>
    <property type="match status" value="2"/>
</dbReference>
<evidence type="ECO:0000256" key="34">
    <source>
        <dbReference type="SAM" id="MobiDB-lite"/>
    </source>
</evidence>
<feature type="region of interest" description="Disordered" evidence="34">
    <location>
        <begin position="300"/>
        <end position="329"/>
    </location>
</feature>
<evidence type="ECO:0000256" key="30">
    <source>
        <dbReference type="ARBA" id="ARBA00023306"/>
    </source>
</evidence>
<feature type="domain" description="BRCT" evidence="36">
    <location>
        <begin position="1646"/>
        <end position="1745"/>
    </location>
</feature>
<evidence type="ECO:0000256" key="14">
    <source>
        <dbReference type="ARBA" id="ARBA00022763"/>
    </source>
</evidence>
<dbReference type="FunFam" id="3.30.40.10:FF:000213">
    <property type="entry name" value="Breast cancer type 1 susceptibility protein homolog"/>
    <property type="match status" value="1"/>
</dbReference>
<dbReference type="GO" id="GO:0003677">
    <property type="term" value="F:DNA binding"/>
    <property type="evidence" value="ECO:0007669"/>
    <property type="project" value="UniProtKB-KW"/>
</dbReference>
<dbReference type="EC" id="2.3.2.27" evidence="5"/>
<name>A0A7K6A4I3_ONYCO</name>
<feature type="region of interest" description="Disordered" evidence="34">
    <location>
        <begin position="1092"/>
        <end position="1118"/>
    </location>
</feature>
<keyword evidence="20" id="KW-0007">Acetylation</keyword>
<feature type="region of interest" description="Disordered" evidence="34">
    <location>
        <begin position="419"/>
        <end position="452"/>
    </location>
</feature>
<dbReference type="GO" id="GO:0031436">
    <property type="term" value="C:BRCA1-BARD1 complex"/>
    <property type="evidence" value="ECO:0007669"/>
    <property type="project" value="TreeGrafter"/>
</dbReference>
<feature type="compositionally biased region" description="Basic and acidic residues" evidence="34">
    <location>
        <begin position="1092"/>
        <end position="1108"/>
    </location>
</feature>
<accession>A0A7K6A4I3</accession>
<dbReference type="InterPro" id="IPR013083">
    <property type="entry name" value="Znf_RING/FYVE/PHD"/>
</dbReference>
<dbReference type="FunFam" id="3.40.50.10190:FF:000025">
    <property type="entry name" value="Breast cancer type 1 susceptibility protein homolog"/>
    <property type="match status" value="1"/>
</dbReference>
<evidence type="ECO:0000256" key="20">
    <source>
        <dbReference type="ARBA" id="ARBA00022990"/>
    </source>
</evidence>
<dbReference type="Pfam" id="PF00533">
    <property type="entry name" value="BRCT"/>
    <property type="match status" value="2"/>
</dbReference>
<evidence type="ECO:0000256" key="15">
    <source>
        <dbReference type="ARBA" id="ARBA00022771"/>
    </source>
</evidence>
<dbReference type="PIRSF" id="PIRSF001734">
    <property type="entry name" value="BRCA1"/>
    <property type="match status" value="1"/>
</dbReference>
<comment type="subcellular location">
    <subcellularLocation>
        <location evidence="3">Chromosome</location>
    </subcellularLocation>
    <subcellularLocation>
        <location evidence="4">Cytoplasm</location>
    </subcellularLocation>
    <subcellularLocation>
        <location evidence="2">Nucleus</location>
    </subcellularLocation>
</comment>
<keyword evidence="18" id="KW-0862">Zinc</keyword>
<feature type="compositionally biased region" description="Polar residues" evidence="34">
    <location>
        <begin position="1184"/>
        <end position="1196"/>
    </location>
</feature>
<dbReference type="SUPFAM" id="SSF57850">
    <property type="entry name" value="RING/U-box"/>
    <property type="match status" value="1"/>
</dbReference>
<evidence type="ECO:0000259" key="36">
    <source>
        <dbReference type="PROSITE" id="PS50172"/>
    </source>
</evidence>
<dbReference type="InterPro" id="IPR011364">
    <property type="entry name" value="BRCA1"/>
</dbReference>
<evidence type="ECO:0000256" key="32">
    <source>
        <dbReference type="PROSITE-ProRule" id="PRU00175"/>
    </source>
</evidence>
<dbReference type="GO" id="GO:0070013">
    <property type="term" value="C:intracellular organelle lumen"/>
    <property type="evidence" value="ECO:0007669"/>
    <property type="project" value="UniProtKB-ARBA"/>
</dbReference>
<dbReference type="SMART" id="SM00184">
    <property type="entry name" value="RING"/>
    <property type="match status" value="1"/>
</dbReference>
<keyword evidence="7" id="KW-0963">Cytoplasm</keyword>
<evidence type="ECO:0000256" key="29">
    <source>
        <dbReference type="ARBA" id="ARBA00023242"/>
    </source>
</evidence>
<dbReference type="InterPro" id="IPR036420">
    <property type="entry name" value="BRCT_dom_sf"/>
</dbReference>
<feature type="region of interest" description="Disordered" evidence="34">
    <location>
        <begin position="1430"/>
        <end position="1479"/>
    </location>
</feature>
<feature type="coiled-coil region" evidence="33">
    <location>
        <begin position="1388"/>
        <end position="1415"/>
    </location>
</feature>
<dbReference type="PRINTS" id="PR00493">
    <property type="entry name" value="BRSTCANCERI"/>
</dbReference>
<dbReference type="SUPFAM" id="SSF52113">
    <property type="entry name" value="BRCT domain"/>
    <property type="match status" value="2"/>
</dbReference>
<dbReference type="CDD" id="cd16498">
    <property type="entry name" value="RING-HC_BRCA1"/>
    <property type="match status" value="1"/>
</dbReference>
<feature type="region of interest" description="Disordered" evidence="34">
    <location>
        <begin position="1156"/>
        <end position="1216"/>
    </location>
</feature>
<evidence type="ECO:0000256" key="8">
    <source>
        <dbReference type="ARBA" id="ARBA00022499"/>
    </source>
</evidence>
<evidence type="ECO:0000256" key="4">
    <source>
        <dbReference type="ARBA" id="ARBA00004496"/>
    </source>
</evidence>
<keyword evidence="12" id="KW-0479">Metal-binding</keyword>
<dbReference type="InterPro" id="IPR001357">
    <property type="entry name" value="BRCT_dom"/>
</dbReference>
<dbReference type="GO" id="GO:0061630">
    <property type="term" value="F:ubiquitin protein ligase activity"/>
    <property type="evidence" value="ECO:0007669"/>
    <property type="project" value="UniProtKB-EC"/>
</dbReference>
<evidence type="ECO:0000256" key="3">
    <source>
        <dbReference type="ARBA" id="ARBA00004286"/>
    </source>
</evidence>
<dbReference type="InterPro" id="IPR017907">
    <property type="entry name" value="Znf_RING_CS"/>
</dbReference>
<dbReference type="EMBL" id="VZRK01000324">
    <property type="protein sequence ID" value="NWU84838.1"/>
    <property type="molecule type" value="Genomic_DNA"/>
</dbReference>
<feature type="compositionally biased region" description="Basic and acidic residues" evidence="34">
    <location>
        <begin position="214"/>
        <end position="226"/>
    </location>
</feature>
<dbReference type="Gene3D" id="3.30.40.10">
    <property type="entry name" value="Zinc/RING finger domain, C3HC4 (zinc finger)"/>
    <property type="match status" value="1"/>
</dbReference>
<dbReference type="CDD" id="cd17721">
    <property type="entry name" value="BRCT_BRCA1_rpt2"/>
    <property type="match status" value="1"/>
</dbReference>
<evidence type="ECO:0000256" key="27">
    <source>
        <dbReference type="ARBA" id="ARBA00023172"/>
    </source>
</evidence>
<feature type="compositionally biased region" description="Polar residues" evidence="34">
    <location>
        <begin position="1017"/>
        <end position="1028"/>
    </location>
</feature>
<evidence type="ECO:0000259" key="35">
    <source>
        <dbReference type="PROSITE" id="PS50089"/>
    </source>
</evidence>
<dbReference type="PANTHER" id="PTHR13763">
    <property type="entry name" value="BREAST CANCER TYPE 1 SUSCEPTIBILITY PROTEIN BRCA1"/>
    <property type="match status" value="1"/>
</dbReference>
<feature type="compositionally biased region" description="Polar residues" evidence="34">
    <location>
        <begin position="1237"/>
        <end position="1249"/>
    </location>
</feature>
<dbReference type="InterPro" id="IPR025994">
    <property type="entry name" value="BRCA1_serine_dom"/>
</dbReference>
<evidence type="ECO:0000256" key="12">
    <source>
        <dbReference type="ARBA" id="ARBA00022723"/>
    </source>
</evidence>
<evidence type="ECO:0000256" key="28">
    <source>
        <dbReference type="ARBA" id="ARBA00023204"/>
    </source>
</evidence>
<evidence type="ECO:0000256" key="6">
    <source>
        <dbReference type="ARBA" id="ARBA00022454"/>
    </source>
</evidence>
<evidence type="ECO:0000256" key="23">
    <source>
        <dbReference type="ARBA" id="ARBA00023125"/>
    </source>
</evidence>
<gene>
    <name evidence="37" type="primary">Brca1</name>
    <name evidence="37" type="ORF">ONYCOR_R04598</name>
</gene>
<sequence length="1746" mass="191913">MEFSVITVGHIQNVLSAMQKNLECPVCLDVIQEPVSTKCDHIFCRFCMFKLLSKKKKGVAQCPLCKAEVTKRSLRENSRFKQLIEGVLETIHAFELDTGVKLLKSHHIRKTSTEATAAELPRRESAVVQSKGFRSRRKSAKANGQENFTLESAVNTQLTDTRVKRYRLRNKPQKCDSQKGVYVELGSESSEEFFKQASKTGFEDKAAVQIPSQEKLEDLESVEKGNESSCSAEPDELCAREITLPNVIGDSDVSKEGSSKKSPRSIAECAKPDQVNMTECQSSPLSVLAADLLPEQCDRIGNSSPTVNRSTSFFENTEETDEEQSQYKSKNKEFDLKDISGSRLETSKEMDTVLRSVGAVEVYEPENDSFHDKELPQEKLLQPEKTLPSATVNQVSRKRLKRSIQKVNEWFSKSNEILSSSSSLDDSAGATDVSGEGDACSSDKESNISENTDPMVDSVEMAVVERNKRWSKETADSIKDKIFGKTYRRERKSNPPSALRGVLSTTKKEDLAAKCLNNSSRDRPKRKRKTACVLQPEGFIEKKDTEEADGGPQGVSECLGDAEKERCDGSVAANESHLSQNRVDNTLTEHEDGGGATWQKATEKVTSKHCDGELKMCISDQRSTKKSSAAKRCRHSTRTMCALQLVVDRNSVSPDPAEPQIDSYPSSGEPRRADAEQNQVRRSRRLQLLSEEMAKETGKGVIVKGPRKNDSDRGGSAFGDQRNVAAQAAACKDLCEPQDMLSFEAVTSLKGGDLEANEMQGGLKSLSDTAETGKGLFNPASSCQPSNCGSFAPHAGSQESEIQGSPILLQPPSVPASHQTEEMTESLTAFPQERGHDSQSVPGDCRTEKLPVAKTVLELAKEAEDSELETQYLRNIFRHSKRLSFSLYQAPRQTCAVEDPDSETLNPSRAAQVENQYSKHLEPENLQEERTTAESSSRVCEKEKLKTCESACVDHVPCFAVSTGEHRHAASQAAKEGTLTPVRTGTEAENQSLKGKQGNEKPLSADTGIESELRQNPIRSIRSQSDQSNIEEHDSEQTGLNTGHEIGFTSESNLEGKTQVDDKEPVPHFQSRSVICPASCQQSPAEFSCEVIREKSSKSERNQTKGSEEEATQIGNTAMPEFSVAEALRGNSDFTGLSETPDGLLCSDADIEENTSFGETDRREQSAVFVKGSNNALGKEPRSRNVSSKPRSQGIQKSRRRARKLPSSDEESCEDEDLPCFQSLILGKSVSSPLQMDKQVTSVVESSASPDPLPHSGSNGDDIVQKMPEVALSNVCVSPSQESECSVNLFSSQSMSEESISGAQELKKPSLQVDASEQVTSVNESNGAFQGCNGRLERSKTAFRDECQEDPNVGAKLGEASGNDSETSIVEDSCGPFSQGEILTTQQKNAMQNSLKKLQQEMAVLEAALKHQGIQACEFLPVHGELPRVSSERTLGMEQTRQEKGRSEQESETRQNSASASSNLSENVIKSPNNSSSSIRLLNPRTAEATNGSVVAQNTNKSCGPGPRLKKSACFPGPVVHNAAGKENAASPVVTKRKEMSIVASGLNPSEHLVVQKFVRKTQSTLSNHITEGTTHVVMKTDKELVCERTLKYFLGIAGRKWVVSYQWVIQSLKEERILDEENFEVRGDVINGRNHQGPRRARQSQAQKIFKDFEICCRGPFTDMTTGHLEWMVELCGASVVKQLHLFSHTSNSTAVVVVQPDAWKEDADYRAIQQQNNIAMVTREWVLDSVACYECQKIDAYLVF</sequence>
<keyword evidence="33" id="KW-0175">Coiled coil</keyword>
<dbReference type="GO" id="GO:0007095">
    <property type="term" value="P:mitotic G2 DNA damage checkpoint signaling"/>
    <property type="evidence" value="ECO:0007669"/>
    <property type="project" value="TreeGrafter"/>
</dbReference>
<keyword evidence="29" id="KW-0539">Nucleus</keyword>
<dbReference type="PANTHER" id="PTHR13763:SF0">
    <property type="entry name" value="BREAST CANCER TYPE 1 SUSCEPTIBILITY PROTEIN"/>
    <property type="match status" value="1"/>
</dbReference>
<dbReference type="GO" id="GO:0070531">
    <property type="term" value="C:BRCA1-A complex"/>
    <property type="evidence" value="ECO:0007669"/>
    <property type="project" value="TreeGrafter"/>
</dbReference>
<comment type="catalytic activity">
    <reaction evidence="1">
        <text>S-ubiquitinyl-[E2 ubiquitin-conjugating enzyme]-L-cysteine + [acceptor protein]-L-lysine = [E2 ubiquitin-conjugating enzyme]-L-cysteine + N(6)-ubiquitinyl-[acceptor protein]-L-lysine.</text>
        <dbReference type="EC" id="2.3.2.27"/>
    </reaction>
</comment>
<dbReference type="GO" id="GO:0008270">
    <property type="term" value="F:zinc ion binding"/>
    <property type="evidence" value="ECO:0007669"/>
    <property type="project" value="UniProtKB-KW"/>
</dbReference>
<evidence type="ECO:0000256" key="22">
    <source>
        <dbReference type="ARBA" id="ARBA00023098"/>
    </source>
</evidence>
<dbReference type="GO" id="GO:0005694">
    <property type="term" value="C:chromosome"/>
    <property type="evidence" value="ECO:0007669"/>
    <property type="project" value="UniProtKB-SubCell"/>
</dbReference>
<keyword evidence="14" id="KW-0227">DNA damage</keyword>
<evidence type="ECO:0000256" key="13">
    <source>
        <dbReference type="ARBA" id="ARBA00022737"/>
    </source>
</evidence>
<feature type="compositionally biased region" description="Low complexity" evidence="34">
    <location>
        <begin position="1456"/>
        <end position="1465"/>
    </location>
</feature>
<organism evidence="37 38">
    <name type="scientific">Onychorhynchus coronatus</name>
    <name type="common">Royal flycatcher</name>
    <dbReference type="NCBI Taxonomy" id="360224"/>
    <lineage>
        <taxon>Eukaryota</taxon>
        <taxon>Metazoa</taxon>
        <taxon>Chordata</taxon>
        <taxon>Craniata</taxon>
        <taxon>Vertebrata</taxon>
        <taxon>Euteleostomi</taxon>
        <taxon>Archelosauria</taxon>
        <taxon>Archosauria</taxon>
        <taxon>Dinosauria</taxon>
        <taxon>Saurischia</taxon>
        <taxon>Theropoda</taxon>
        <taxon>Coelurosauria</taxon>
        <taxon>Aves</taxon>
        <taxon>Neognathae</taxon>
        <taxon>Neoaves</taxon>
        <taxon>Telluraves</taxon>
        <taxon>Australaves</taxon>
        <taxon>Passeriformes</taxon>
        <taxon>Tyrannidae</taxon>
        <taxon>Onychorhynchus</taxon>
    </lineage>
</organism>
<dbReference type="GO" id="GO:0045944">
    <property type="term" value="P:positive regulation of transcription by RNA polymerase II"/>
    <property type="evidence" value="ECO:0007669"/>
    <property type="project" value="TreeGrafter"/>
</dbReference>
<feature type="domain" description="BRCT" evidence="36">
    <location>
        <begin position="1555"/>
        <end position="1626"/>
    </location>
</feature>